<keyword evidence="1" id="KW-0229">DNA integration</keyword>
<reference evidence="5 6" key="1">
    <citation type="submission" date="2019-07" db="EMBL/GenBank/DDBJ databases">
        <title>Genomic Encyclopedia of Type Strains, Phase I: the one thousand microbial genomes (KMG-I) project.</title>
        <authorList>
            <person name="Kyrpides N."/>
        </authorList>
    </citation>
    <scope>NUCLEOTIDE SEQUENCE [LARGE SCALE GENOMIC DNA]</scope>
    <source>
        <strain evidence="5 6">DSM 375</strain>
    </source>
</reference>
<dbReference type="PANTHER" id="PTHR30349:SF94">
    <property type="entry name" value="INTEGRASE_RECOMBINASE HI_1414-RELATED"/>
    <property type="match status" value="1"/>
</dbReference>
<dbReference type="InterPro" id="IPR013762">
    <property type="entry name" value="Integrase-like_cat_sf"/>
</dbReference>
<dbReference type="AlphaFoldDB" id="A0A562HYJ3"/>
<dbReference type="EMBL" id="VLKG01000017">
    <property type="protein sequence ID" value="TWH63849.1"/>
    <property type="molecule type" value="Genomic_DNA"/>
</dbReference>
<dbReference type="SUPFAM" id="SSF56349">
    <property type="entry name" value="DNA breaking-rejoining enzymes"/>
    <property type="match status" value="1"/>
</dbReference>
<dbReference type="Proteomes" id="UP000319627">
    <property type="component" value="Unassembled WGS sequence"/>
</dbReference>
<dbReference type="GO" id="GO:0003677">
    <property type="term" value="F:DNA binding"/>
    <property type="evidence" value="ECO:0007669"/>
    <property type="project" value="UniProtKB-KW"/>
</dbReference>
<keyword evidence="2" id="KW-0238">DNA-binding</keyword>
<dbReference type="PANTHER" id="PTHR30349">
    <property type="entry name" value="PHAGE INTEGRASE-RELATED"/>
    <property type="match status" value="1"/>
</dbReference>
<accession>A0A562HYJ3</accession>
<evidence type="ECO:0000256" key="2">
    <source>
        <dbReference type="ARBA" id="ARBA00023125"/>
    </source>
</evidence>
<evidence type="ECO:0000256" key="1">
    <source>
        <dbReference type="ARBA" id="ARBA00022908"/>
    </source>
</evidence>
<dbReference type="InterPro" id="IPR010998">
    <property type="entry name" value="Integrase_recombinase_N"/>
</dbReference>
<protein>
    <submittedName>
        <fullName evidence="5">Site-specific recombinase XerD</fullName>
    </submittedName>
</protein>
<dbReference type="CDD" id="cd00796">
    <property type="entry name" value="INT_Rci_Hp1_C"/>
    <property type="match status" value="1"/>
</dbReference>
<organism evidence="5 6">
    <name type="scientific">Azomonas agilis</name>
    <dbReference type="NCBI Taxonomy" id="116849"/>
    <lineage>
        <taxon>Bacteria</taxon>
        <taxon>Pseudomonadati</taxon>
        <taxon>Pseudomonadota</taxon>
        <taxon>Gammaproteobacteria</taxon>
        <taxon>Pseudomonadales</taxon>
        <taxon>Pseudomonadaceae</taxon>
        <taxon>Azomonas</taxon>
    </lineage>
</organism>
<comment type="caution">
    <text evidence="5">The sequence shown here is derived from an EMBL/GenBank/DDBJ whole genome shotgun (WGS) entry which is preliminary data.</text>
</comment>
<gene>
    <name evidence="5" type="ORF">LX59_03013</name>
</gene>
<proteinExistence type="predicted"/>
<sequence length="325" mass="36950">MATFEQRPNGTWRAKVRKKGYPSLSASFDTKAEAQRWATEIEGDMSRSRFVDMREAEQTTLHEALSRYSREVTPSKKGAQQEQVRIAQWLKHPLAAMTLAGLRSSHLAEYRDDQLKLGLSTATVRLNLAVISHLYTVAVKEWGIDGIMNPCRNIRMPKGSKERDRRPSRSELETLYSEAAKIHAELPIIVELAADTAMRRSELLLLRRDQVRGKVAYLEDTKNGDRRSVPLSSRARDLIASLPSRLDGMVFGLRPDTVSIYFARVCKVAGIKDLRFHDLRHEATSRLFERGFSMMEVMAITGHRTPSMLRRYTHLSPTELADKLG</sequence>
<dbReference type="InterPro" id="IPR011010">
    <property type="entry name" value="DNA_brk_join_enz"/>
</dbReference>
<keyword evidence="6" id="KW-1185">Reference proteome</keyword>
<dbReference type="Pfam" id="PF00589">
    <property type="entry name" value="Phage_integrase"/>
    <property type="match status" value="1"/>
</dbReference>
<feature type="domain" description="Tyr recombinase" evidence="4">
    <location>
        <begin position="162"/>
        <end position="325"/>
    </location>
</feature>
<dbReference type="OrthoDB" id="9057547at2"/>
<dbReference type="InterPro" id="IPR050090">
    <property type="entry name" value="Tyrosine_recombinase_XerCD"/>
</dbReference>
<evidence type="ECO:0000256" key="3">
    <source>
        <dbReference type="ARBA" id="ARBA00023172"/>
    </source>
</evidence>
<dbReference type="Gene3D" id="1.10.443.10">
    <property type="entry name" value="Intergrase catalytic core"/>
    <property type="match status" value="1"/>
</dbReference>
<dbReference type="Gene3D" id="1.10.150.130">
    <property type="match status" value="1"/>
</dbReference>
<name>A0A562HYJ3_9GAMM</name>
<dbReference type="RefSeq" id="WP_144573281.1">
    <property type="nucleotide sequence ID" value="NZ_VLKG01000017.1"/>
</dbReference>
<keyword evidence="3" id="KW-0233">DNA recombination</keyword>
<evidence type="ECO:0000259" key="4">
    <source>
        <dbReference type="PROSITE" id="PS51898"/>
    </source>
</evidence>
<dbReference type="GO" id="GO:0015074">
    <property type="term" value="P:DNA integration"/>
    <property type="evidence" value="ECO:0007669"/>
    <property type="project" value="UniProtKB-KW"/>
</dbReference>
<evidence type="ECO:0000313" key="5">
    <source>
        <dbReference type="EMBL" id="TWH63849.1"/>
    </source>
</evidence>
<dbReference type="InterPro" id="IPR002104">
    <property type="entry name" value="Integrase_catalytic"/>
</dbReference>
<evidence type="ECO:0000313" key="6">
    <source>
        <dbReference type="Proteomes" id="UP000319627"/>
    </source>
</evidence>
<dbReference type="PROSITE" id="PS51898">
    <property type="entry name" value="TYR_RECOMBINASE"/>
    <property type="match status" value="1"/>
</dbReference>
<dbReference type="GO" id="GO:0006310">
    <property type="term" value="P:DNA recombination"/>
    <property type="evidence" value="ECO:0007669"/>
    <property type="project" value="UniProtKB-KW"/>
</dbReference>